<dbReference type="AlphaFoldDB" id="A0A9P0TR69"/>
<accession>A0A9P0TR69</accession>
<name>A0A9P0TR69_PIEBR</name>
<sequence>MPTDDRLHELEHKLDSIVWVVICVRQPGLSAKEERQAPLIAIKLINQLPELNSILNRVVYVELKPCIEFQHVLFNTIKQIYMGWRLFTALLENFVGR</sequence>
<protein>
    <submittedName>
        <fullName evidence="1">Uncharacterized protein</fullName>
    </submittedName>
</protein>
<gene>
    <name evidence="1" type="ORF">PIBRA_LOCUS8374</name>
</gene>
<evidence type="ECO:0000313" key="2">
    <source>
        <dbReference type="Proteomes" id="UP001152562"/>
    </source>
</evidence>
<keyword evidence="2" id="KW-1185">Reference proteome</keyword>
<evidence type="ECO:0000313" key="1">
    <source>
        <dbReference type="EMBL" id="CAH4031921.1"/>
    </source>
</evidence>
<proteinExistence type="predicted"/>
<dbReference type="EMBL" id="CALOZG010000020">
    <property type="protein sequence ID" value="CAH4031921.1"/>
    <property type="molecule type" value="Genomic_DNA"/>
</dbReference>
<organism evidence="1 2">
    <name type="scientific">Pieris brassicae</name>
    <name type="common">White butterfly</name>
    <name type="synonym">Large white butterfly</name>
    <dbReference type="NCBI Taxonomy" id="7116"/>
    <lineage>
        <taxon>Eukaryota</taxon>
        <taxon>Metazoa</taxon>
        <taxon>Ecdysozoa</taxon>
        <taxon>Arthropoda</taxon>
        <taxon>Hexapoda</taxon>
        <taxon>Insecta</taxon>
        <taxon>Pterygota</taxon>
        <taxon>Neoptera</taxon>
        <taxon>Endopterygota</taxon>
        <taxon>Lepidoptera</taxon>
        <taxon>Glossata</taxon>
        <taxon>Ditrysia</taxon>
        <taxon>Papilionoidea</taxon>
        <taxon>Pieridae</taxon>
        <taxon>Pierinae</taxon>
        <taxon>Pieris</taxon>
    </lineage>
</organism>
<comment type="caution">
    <text evidence="1">The sequence shown here is derived from an EMBL/GenBank/DDBJ whole genome shotgun (WGS) entry which is preliminary data.</text>
</comment>
<reference evidence="1" key="1">
    <citation type="submission" date="2022-05" db="EMBL/GenBank/DDBJ databases">
        <authorList>
            <person name="Okamura Y."/>
        </authorList>
    </citation>
    <scope>NUCLEOTIDE SEQUENCE</scope>
</reference>
<dbReference type="Proteomes" id="UP001152562">
    <property type="component" value="Unassembled WGS sequence"/>
</dbReference>